<protein>
    <submittedName>
        <fullName evidence="1">Uncharacterized protein</fullName>
    </submittedName>
</protein>
<comment type="caution">
    <text evidence="1">The sequence shown here is derived from an EMBL/GenBank/DDBJ whole genome shotgun (WGS) entry which is preliminary data.</text>
</comment>
<reference evidence="2" key="1">
    <citation type="journal article" date="2019" name="Int. J. Syst. Evol. Microbiol.">
        <title>The Global Catalogue of Microorganisms (GCM) 10K type strain sequencing project: providing services to taxonomists for standard genome sequencing and annotation.</title>
        <authorList>
            <consortium name="The Broad Institute Genomics Platform"/>
            <consortium name="The Broad Institute Genome Sequencing Center for Infectious Disease"/>
            <person name="Wu L."/>
            <person name="Ma J."/>
        </authorList>
    </citation>
    <scope>NUCLEOTIDE SEQUENCE [LARGE SCALE GENOMIC DNA]</scope>
    <source>
        <strain evidence="2">CGMCC 4.1782</strain>
    </source>
</reference>
<keyword evidence="2" id="KW-1185">Reference proteome</keyword>
<proteinExistence type="predicted"/>
<sequence length="90" mass="10060">MKNWYFILVISCLASCTTSQDKVQELERANVNKAATIDSLQKVLAGAEMRVTESDEQESFSSFPVTAKLYDKIGFSEIKDFEFAEVLAIA</sequence>
<evidence type="ECO:0000313" key="2">
    <source>
        <dbReference type="Proteomes" id="UP001597374"/>
    </source>
</evidence>
<organism evidence="1 2">
    <name type="scientific">Pontibacter ruber</name>
    <dbReference type="NCBI Taxonomy" id="1343895"/>
    <lineage>
        <taxon>Bacteria</taxon>
        <taxon>Pseudomonadati</taxon>
        <taxon>Bacteroidota</taxon>
        <taxon>Cytophagia</taxon>
        <taxon>Cytophagales</taxon>
        <taxon>Hymenobacteraceae</taxon>
        <taxon>Pontibacter</taxon>
    </lineage>
</organism>
<name>A0ABW5CS88_9BACT</name>
<evidence type="ECO:0000313" key="1">
    <source>
        <dbReference type="EMBL" id="MFD2245281.1"/>
    </source>
</evidence>
<gene>
    <name evidence="1" type="ORF">ACFSKP_03385</name>
</gene>
<accession>A0ABW5CS88</accession>
<dbReference type="EMBL" id="JBHUIM010000001">
    <property type="protein sequence ID" value="MFD2245281.1"/>
    <property type="molecule type" value="Genomic_DNA"/>
</dbReference>
<dbReference type="Proteomes" id="UP001597374">
    <property type="component" value="Unassembled WGS sequence"/>
</dbReference>
<dbReference type="RefSeq" id="WP_377495095.1">
    <property type="nucleotide sequence ID" value="NZ_JBHUIM010000001.1"/>
</dbReference>